<sequence length="260" mass="27799">MDRKGPGKHGAPDAALLGQSKRARLYSRILSSRRPSLRRTGDGAERPCRGHEHVEKALARSWRVDPLRGRPGRAAGPIASLFDRGLSRSAFPGRSRGGDLCGRHRRGSAIRRESPAAGRRFQSGRLLPIRMHGAGGQARDRLHAASGSPSSASPGPAGSGDHRLAGVNRNNGVAVSVSGRTVANRVATQGEEEAMNRPGTRPDDTGEEDPSPRLTSKDVAGISQTTGKVGRSRRGGHRGDEDAATAFRPWVMPTDERNRR</sequence>
<reference evidence="2" key="1">
    <citation type="submission" date="2016-08" db="EMBL/GenBank/DDBJ databases">
        <authorList>
            <person name="Seilhamer J.J."/>
        </authorList>
    </citation>
    <scope>NUCLEOTIDE SEQUENCE</scope>
    <source>
        <strain evidence="2">86</strain>
    </source>
</reference>
<feature type="compositionally biased region" description="Basic and acidic residues" evidence="1">
    <location>
        <begin position="39"/>
        <end position="52"/>
    </location>
</feature>
<accession>A0A212LHB6</accession>
<proteinExistence type="predicted"/>
<dbReference type="AlphaFoldDB" id="A0A212LHB6"/>
<organism evidence="2">
    <name type="scientific">uncultured Pleomorphomonas sp</name>
    <dbReference type="NCBI Taxonomy" id="442121"/>
    <lineage>
        <taxon>Bacteria</taxon>
        <taxon>Pseudomonadati</taxon>
        <taxon>Pseudomonadota</taxon>
        <taxon>Alphaproteobacteria</taxon>
        <taxon>Hyphomicrobiales</taxon>
        <taxon>Pleomorphomonadaceae</taxon>
        <taxon>Pleomorphomonas</taxon>
        <taxon>environmental samples</taxon>
    </lineage>
</organism>
<feature type="compositionally biased region" description="Polar residues" evidence="1">
    <location>
        <begin position="168"/>
        <end position="181"/>
    </location>
</feature>
<feature type="region of interest" description="Disordered" evidence="1">
    <location>
        <begin position="87"/>
        <end position="260"/>
    </location>
</feature>
<evidence type="ECO:0000313" key="2">
    <source>
        <dbReference type="EMBL" id="SCM76944.1"/>
    </source>
</evidence>
<dbReference type="EMBL" id="FMJD01000008">
    <property type="protein sequence ID" value="SCM76944.1"/>
    <property type="molecule type" value="Genomic_DNA"/>
</dbReference>
<gene>
    <name evidence="2" type="ORF">KL86PLE_40749</name>
</gene>
<protein>
    <submittedName>
        <fullName evidence="2">Uncharacterized protein</fullName>
    </submittedName>
</protein>
<feature type="compositionally biased region" description="Low complexity" evidence="1">
    <location>
        <begin position="144"/>
        <end position="156"/>
    </location>
</feature>
<name>A0A212LHB6_9HYPH</name>
<feature type="region of interest" description="Disordered" evidence="1">
    <location>
        <begin position="29"/>
        <end position="52"/>
    </location>
</feature>
<evidence type="ECO:0000256" key="1">
    <source>
        <dbReference type="SAM" id="MobiDB-lite"/>
    </source>
</evidence>